<evidence type="ECO:0000313" key="2">
    <source>
        <dbReference type="Proteomes" id="UP000636004"/>
    </source>
</evidence>
<name>A0A918R2U2_9FLAO</name>
<dbReference type="Proteomes" id="UP000636004">
    <property type="component" value="Unassembled WGS sequence"/>
</dbReference>
<accession>A0A918R2U2</accession>
<reference evidence="1" key="2">
    <citation type="submission" date="2020-09" db="EMBL/GenBank/DDBJ databases">
        <authorList>
            <person name="Sun Q."/>
            <person name="Kim S."/>
        </authorList>
    </citation>
    <scope>NUCLEOTIDE SEQUENCE</scope>
    <source>
        <strain evidence="1">KCTC 12710</strain>
    </source>
</reference>
<keyword evidence="2" id="KW-1185">Reference proteome</keyword>
<dbReference type="AlphaFoldDB" id="A0A918R2U2"/>
<evidence type="ECO:0000313" key="1">
    <source>
        <dbReference type="EMBL" id="GGZ80656.1"/>
    </source>
</evidence>
<sequence length="64" mass="7608">MKKTYYYLMFNELSTRNVIFKLTTYSFVYPKIMVYSELDCSKSTQVTLVNPEMTLNLSELSIEF</sequence>
<gene>
    <name evidence="1" type="ORF">GCM10007028_17510</name>
</gene>
<organism evidence="1 2">
    <name type="scientific">Algibacter mikhailovii</name>
    <dbReference type="NCBI Taxonomy" id="425498"/>
    <lineage>
        <taxon>Bacteria</taxon>
        <taxon>Pseudomonadati</taxon>
        <taxon>Bacteroidota</taxon>
        <taxon>Flavobacteriia</taxon>
        <taxon>Flavobacteriales</taxon>
        <taxon>Flavobacteriaceae</taxon>
        <taxon>Algibacter</taxon>
    </lineage>
</organism>
<comment type="caution">
    <text evidence="1">The sequence shown here is derived from an EMBL/GenBank/DDBJ whole genome shotgun (WGS) entry which is preliminary data.</text>
</comment>
<reference evidence="1" key="1">
    <citation type="journal article" date="2014" name="Int. J. Syst. Evol. Microbiol.">
        <title>Complete genome sequence of Corynebacterium casei LMG S-19264T (=DSM 44701T), isolated from a smear-ripened cheese.</title>
        <authorList>
            <consortium name="US DOE Joint Genome Institute (JGI-PGF)"/>
            <person name="Walter F."/>
            <person name="Albersmeier A."/>
            <person name="Kalinowski J."/>
            <person name="Ruckert C."/>
        </authorList>
    </citation>
    <scope>NUCLEOTIDE SEQUENCE</scope>
    <source>
        <strain evidence="1">KCTC 12710</strain>
    </source>
</reference>
<proteinExistence type="predicted"/>
<protein>
    <submittedName>
        <fullName evidence="1">Uncharacterized protein</fullName>
    </submittedName>
</protein>
<dbReference type="EMBL" id="BMWZ01000004">
    <property type="protein sequence ID" value="GGZ80656.1"/>
    <property type="molecule type" value="Genomic_DNA"/>
</dbReference>